<evidence type="ECO:0000256" key="6">
    <source>
        <dbReference type="PIRNR" id="PIRNR018267"/>
    </source>
</evidence>
<reference evidence="7 8" key="1">
    <citation type="journal article" date="2015" name="Biotechnol. Bioeng.">
        <title>Genome sequence and phenotypic characterization of Caulobacter segnis.</title>
        <authorList>
            <person name="Patel S."/>
            <person name="Fletcher B."/>
            <person name="Scott D.C."/>
            <person name="Ely B."/>
        </authorList>
    </citation>
    <scope>NUCLEOTIDE SEQUENCE [LARGE SCALE GENOMIC DNA]</scope>
    <source>
        <strain evidence="7 8">TK0059</strain>
    </source>
</reference>
<evidence type="ECO:0000313" key="8">
    <source>
        <dbReference type="Proteomes" id="UP000240527"/>
    </source>
</evidence>
<evidence type="ECO:0000313" key="7">
    <source>
        <dbReference type="EMBL" id="AVQ00801.1"/>
    </source>
</evidence>
<dbReference type="NCBIfam" id="TIGR00632">
    <property type="entry name" value="vsr"/>
    <property type="match status" value="1"/>
</dbReference>
<accession>A0ABN5IQX7</accession>
<dbReference type="PIRSF" id="PIRSF018267">
    <property type="entry name" value="VSR_endonuc"/>
    <property type="match status" value="1"/>
</dbReference>
<dbReference type="Pfam" id="PF03852">
    <property type="entry name" value="Vsr"/>
    <property type="match status" value="1"/>
</dbReference>
<organism evidence="7 8">
    <name type="scientific">Caulobacter segnis</name>
    <dbReference type="NCBI Taxonomy" id="88688"/>
    <lineage>
        <taxon>Bacteria</taxon>
        <taxon>Pseudomonadati</taxon>
        <taxon>Pseudomonadota</taxon>
        <taxon>Alphaproteobacteria</taxon>
        <taxon>Caulobacterales</taxon>
        <taxon>Caulobacteraceae</taxon>
        <taxon>Caulobacter</taxon>
    </lineage>
</organism>
<dbReference type="Proteomes" id="UP000240527">
    <property type="component" value="Chromosome"/>
</dbReference>
<gene>
    <name evidence="7" type="ORF">B7G68_02335</name>
</gene>
<dbReference type="EC" id="3.1.-.-" evidence="6"/>
<evidence type="ECO:0000256" key="2">
    <source>
        <dbReference type="ARBA" id="ARBA00022759"/>
    </source>
</evidence>
<keyword evidence="8" id="KW-1185">Reference proteome</keyword>
<dbReference type="GO" id="GO:0004519">
    <property type="term" value="F:endonuclease activity"/>
    <property type="evidence" value="ECO:0007669"/>
    <property type="project" value="UniProtKB-KW"/>
</dbReference>
<comment type="function">
    <text evidence="6">May nick specific sequences that contain T:G mispairs resulting from m5C-deamination.</text>
</comment>
<dbReference type="RefSeq" id="WP_013077636.1">
    <property type="nucleotide sequence ID" value="NZ_CP027850.1"/>
</dbReference>
<dbReference type="InterPro" id="IPR011335">
    <property type="entry name" value="Restrct_endonuc-II-like"/>
</dbReference>
<dbReference type="EMBL" id="CP027850">
    <property type="protein sequence ID" value="AVQ00801.1"/>
    <property type="molecule type" value="Genomic_DNA"/>
</dbReference>
<keyword evidence="4 6" id="KW-0378">Hydrolase</keyword>
<keyword evidence="2 6" id="KW-0255">Endonuclease</keyword>
<dbReference type="InterPro" id="IPR004603">
    <property type="entry name" value="DNA_mismatch_endonuc_vsr"/>
</dbReference>
<dbReference type="CDD" id="cd00221">
    <property type="entry name" value="Vsr"/>
    <property type="match status" value="1"/>
</dbReference>
<proteinExistence type="inferred from homology"/>
<keyword evidence="5 6" id="KW-0234">DNA repair</keyword>
<protein>
    <recommendedName>
        <fullName evidence="6">Very short patch repair endonuclease</fullName>
        <ecNumber evidence="6">3.1.-.-</ecNumber>
    </recommendedName>
</protein>
<keyword evidence="3 6" id="KW-0227">DNA damage</keyword>
<evidence type="ECO:0000256" key="1">
    <source>
        <dbReference type="ARBA" id="ARBA00022722"/>
    </source>
</evidence>
<keyword evidence="1 6" id="KW-0540">Nuclease</keyword>
<comment type="similarity">
    <text evidence="6">Belongs to the vsr family.</text>
</comment>
<name>A0ABN5IQX7_9CAUL</name>
<dbReference type="Gene3D" id="3.40.960.10">
    <property type="entry name" value="VSR Endonuclease"/>
    <property type="match status" value="1"/>
</dbReference>
<evidence type="ECO:0000256" key="3">
    <source>
        <dbReference type="ARBA" id="ARBA00022763"/>
    </source>
</evidence>
<evidence type="ECO:0000256" key="5">
    <source>
        <dbReference type="ARBA" id="ARBA00023204"/>
    </source>
</evidence>
<dbReference type="SUPFAM" id="SSF52980">
    <property type="entry name" value="Restriction endonuclease-like"/>
    <property type="match status" value="1"/>
</dbReference>
<sequence length="142" mass="16985">MVDRLTEDRRSWLMSRVRSENTTPELRVRSIAHSMGLRFRLHRSDLPGKPDLVFPRHKVAIFVHGCFWHRHEGCRKASMPKSRQEFWGAKFEANIERDRRVTSQLRALGWNVETIWECETRDLKTISERLSRVFGLLKRRDK</sequence>
<evidence type="ECO:0000256" key="4">
    <source>
        <dbReference type="ARBA" id="ARBA00022801"/>
    </source>
</evidence>